<evidence type="ECO:0000313" key="1">
    <source>
        <dbReference type="EMBL" id="KAJ8321549.1"/>
    </source>
</evidence>
<organism evidence="1 2">
    <name type="scientific">Tegillarca granosa</name>
    <name type="common">Malaysian cockle</name>
    <name type="synonym">Anadara granosa</name>
    <dbReference type="NCBI Taxonomy" id="220873"/>
    <lineage>
        <taxon>Eukaryota</taxon>
        <taxon>Metazoa</taxon>
        <taxon>Spiralia</taxon>
        <taxon>Lophotrochozoa</taxon>
        <taxon>Mollusca</taxon>
        <taxon>Bivalvia</taxon>
        <taxon>Autobranchia</taxon>
        <taxon>Pteriomorphia</taxon>
        <taxon>Arcoida</taxon>
        <taxon>Arcoidea</taxon>
        <taxon>Arcidae</taxon>
        <taxon>Tegillarca</taxon>
    </lineage>
</organism>
<protein>
    <submittedName>
        <fullName evidence="1">Uncharacterized protein</fullName>
    </submittedName>
</protein>
<dbReference type="Proteomes" id="UP001217089">
    <property type="component" value="Unassembled WGS sequence"/>
</dbReference>
<reference evidence="1 2" key="1">
    <citation type="submission" date="2022-12" db="EMBL/GenBank/DDBJ databases">
        <title>Chromosome-level genome of Tegillarca granosa.</title>
        <authorList>
            <person name="Kim J."/>
        </authorList>
    </citation>
    <scope>NUCLEOTIDE SEQUENCE [LARGE SCALE GENOMIC DNA]</scope>
    <source>
        <strain evidence="1">Teg-2019</strain>
        <tissue evidence="1">Adductor muscle</tissue>
    </source>
</reference>
<name>A0ABQ9FWC2_TEGGR</name>
<sequence length="100" mass="11371">MIKGSWGLVRTQDGLMRTVAATNPSIIYNLCNLSKLIISLPGKKMKYETPYATDIKCKHYSVYSDTVSEMGNLFMHHNIFTTNNLKFFQFAGIRHRGASH</sequence>
<evidence type="ECO:0000313" key="2">
    <source>
        <dbReference type="Proteomes" id="UP001217089"/>
    </source>
</evidence>
<comment type="caution">
    <text evidence="1">The sequence shown here is derived from an EMBL/GenBank/DDBJ whole genome shotgun (WGS) entry which is preliminary data.</text>
</comment>
<dbReference type="EMBL" id="JARBDR010000035">
    <property type="protein sequence ID" value="KAJ8321549.1"/>
    <property type="molecule type" value="Genomic_DNA"/>
</dbReference>
<proteinExistence type="predicted"/>
<keyword evidence="2" id="KW-1185">Reference proteome</keyword>
<gene>
    <name evidence="1" type="ORF">KUTeg_000900</name>
</gene>
<accession>A0ABQ9FWC2</accession>